<evidence type="ECO:0000256" key="1">
    <source>
        <dbReference type="ARBA" id="ARBA00022679"/>
    </source>
</evidence>
<evidence type="ECO:0000256" key="4">
    <source>
        <dbReference type="SAM" id="Coils"/>
    </source>
</evidence>
<dbReference type="GO" id="GO:0070403">
    <property type="term" value="F:NAD+ binding"/>
    <property type="evidence" value="ECO:0007669"/>
    <property type="project" value="InterPro"/>
</dbReference>
<keyword evidence="3" id="KW-0862">Zinc</keyword>
<feature type="binding site" evidence="3">
    <location>
        <position position="651"/>
    </location>
    <ligand>
        <name>Zn(2+)</name>
        <dbReference type="ChEBI" id="CHEBI:29105"/>
    </ligand>
</feature>
<dbReference type="GO" id="GO:0017136">
    <property type="term" value="F:histone deacetylase activity, NAD-dependent"/>
    <property type="evidence" value="ECO:0007669"/>
    <property type="project" value="TreeGrafter"/>
</dbReference>
<dbReference type="EMBL" id="GL349467">
    <property type="protein sequence ID" value="KNC51431.1"/>
    <property type="molecule type" value="Genomic_DNA"/>
</dbReference>
<feature type="signal peptide" evidence="5">
    <location>
        <begin position="1"/>
        <end position="27"/>
    </location>
</feature>
<dbReference type="InterPro" id="IPR026590">
    <property type="entry name" value="Ssirtuin_cat_dom"/>
</dbReference>
<dbReference type="CDD" id="cd00198">
    <property type="entry name" value="vWFA"/>
    <property type="match status" value="1"/>
</dbReference>
<dbReference type="Gene3D" id="3.30.1600.10">
    <property type="entry name" value="SIR2/SIRT2 'Small Domain"/>
    <property type="match status" value="1"/>
</dbReference>
<dbReference type="Gene3D" id="3.40.50.1220">
    <property type="entry name" value="TPP-binding domain"/>
    <property type="match status" value="1"/>
</dbReference>
<keyword evidence="5" id="KW-0732">Signal</keyword>
<name>A0A0L0DH15_THETB</name>
<protein>
    <submittedName>
        <fullName evidence="8">Sir2 family protein</fullName>
    </submittedName>
</protein>
<evidence type="ECO:0000313" key="8">
    <source>
        <dbReference type="EMBL" id="KNC51431.1"/>
    </source>
</evidence>
<dbReference type="InterPro" id="IPR036465">
    <property type="entry name" value="vWFA_dom_sf"/>
</dbReference>
<dbReference type="AlphaFoldDB" id="A0A0L0DH15"/>
<dbReference type="Proteomes" id="UP000054408">
    <property type="component" value="Unassembled WGS sequence"/>
</dbReference>
<feature type="binding site" evidence="3">
    <location>
        <position position="573"/>
    </location>
    <ligand>
        <name>Zn(2+)</name>
        <dbReference type="ChEBI" id="CHEBI:29105"/>
    </ligand>
</feature>
<dbReference type="GeneID" id="25566500"/>
<accession>A0A0L0DH15</accession>
<feature type="binding site" evidence="3">
    <location>
        <position position="654"/>
    </location>
    <ligand>
        <name>Zn(2+)</name>
        <dbReference type="ChEBI" id="CHEBI:29105"/>
    </ligand>
</feature>
<gene>
    <name evidence="8" type="ORF">AMSG_07623</name>
</gene>
<dbReference type="SUPFAM" id="SSF53300">
    <property type="entry name" value="vWA-like"/>
    <property type="match status" value="1"/>
</dbReference>
<dbReference type="OrthoDB" id="424302at2759"/>
<dbReference type="SUPFAM" id="SSF52467">
    <property type="entry name" value="DHS-like NAD/FAD-binding domain"/>
    <property type="match status" value="1"/>
</dbReference>
<dbReference type="RefSeq" id="XP_013756095.1">
    <property type="nucleotide sequence ID" value="XM_013900641.1"/>
</dbReference>
<keyword evidence="9" id="KW-1185">Reference proteome</keyword>
<evidence type="ECO:0000259" key="6">
    <source>
        <dbReference type="PROSITE" id="PS50234"/>
    </source>
</evidence>
<evidence type="ECO:0000256" key="5">
    <source>
        <dbReference type="SAM" id="SignalP"/>
    </source>
</evidence>
<dbReference type="InterPro" id="IPR029035">
    <property type="entry name" value="DHS-like_NAD/FAD-binding_dom"/>
</dbReference>
<dbReference type="InterPro" id="IPR002035">
    <property type="entry name" value="VWF_A"/>
</dbReference>
<organism evidence="8 9">
    <name type="scientific">Thecamonas trahens ATCC 50062</name>
    <dbReference type="NCBI Taxonomy" id="461836"/>
    <lineage>
        <taxon>Eukaryota</taxon>
        <taxon>Apusozoa</taxon>
        <taxon>Apusomonadida</taxon>
        <taxon>Apusomonadidae</taxon>
        <taxon>Thecamonas</taxon>
    </lineage>
</organism>
<feature type="binding site" evidence="3">
    <location>
        <position position="570"/>
    </location>
    <ligand>
        <name>Zn(2+)</name>
        <dbReference type="ChEBI" id="CHEBI:29105"/>
    </ligand>
</feature>
<dbReference type="InterPro" id="IPR003000">
    <property type="entry name" value="Sirtuin"/>
</dbReference>
<evidence type="ECO:0000313" key="9">
    <source>
        <dbReference type="Proteomes" id="UP000054408"/>
    </source>
</evidence>
<feature type="active site" description="Proton acceptor" evidence="3">
    <location>
        <position position="562"/>
    </location>
</feature>
<dbReference type="PANTHER" id="PTHR11085:SF10">
    <property type="entry name" value="NAD-DEPENDENT PROTEIN DEACYLASE SIRTUIN-5, MITOCHONDRIAL-RELATED"/>
    <property type="match status" value="1"/>
</dbReference>
<dbReference type="SMART" id="SM00327">
    <property type="entry name" value="VWA"/>
    <property type="match status" value="1"/>
</dbReference>
<dbReference type="Gene3D" id="3.40.50.410">
    <property type="entry name" value="von Willebrand factor, type A domain"/>
    <property type="match status" value="1"/>
</dbReference>
<keyword evidence="2" id="KW-0520">NAD</keyword>
<dbReference type="PROSITE" id="PS50305">
    <property type="entry name" value="SIRTUIN"/>
    <property type="match status" value="1"/>
</dbReference>
<dbReference type="Pfam" id="PF00092">
    <property type="entry name" value="VWA"/>
    <property type="match status" value="1"/>
</dbReference>
<proteinExistence type="predicted"/>
<keyword evidence="1" id="KW-0808">Transferase</keyword>
<feature type="chain" id="PRO_5005537502" evidence="5">
    <location>
        <begin position="28"/>
        <end position="741"/>
    </location>
</feature>
<evidence type="ECO:0000259" key="7">
    <source>
        <dbReference type="PROSITE" id="PS50305"/>
    </source>
</evidence>
<feature type="coiled-coil region" evidence="4">
    <location>
        <begin position="66"/>
        <end position="93"/>
    </location>
</feature>
<dbReference type="InterPro" id="IPR050134">
    <property type="entry name" value="NAD-dep_sirtuin_deacylases"/>
</dbReference>
<feature type="domain" description="VWFA" evidence="6">
    <location>
        <begin position="47"/>
        <end position="246"/>
    </location>
</feature>
<dbReference type="InterPro" id="IPR026591">
    <property type="entry name" value="Sirtuin_cat_small_dom_sf"/>
</dbReference>
<dbReference type="PANTHER" id="PTHR11085">
    <property type="entry name" value="NAD-DEPENDENT PROTEIN DEACYLASE SIRTUIN-5, MITOCHONDRIAL-RELATED"/>
    <property type="match status" value="1"/>
</dbReference>
<keyword evidence="4" id="KW-0175">Coiled coil</keyword>
<dbReference type="eggNOG" id="KOG2683">
    <property type="taxonomic scope" value="Eukaryota"/>
</dbReference>
<feature type="domain" description="Deacetylase sirtuin-type" evidence="7">
    <location>
        <begin position="434"/>
        <end position="741"/>
    </location>
</feature>
<dbReference type="STRING" id="461836.A0A0L0DH15"/>
<dbReference type="GO" id="GO:0046872">
    <property type="term" value="F:metal ion binding"/>
    <property type="evidence" value="ECO:0007669"/>
    <property type="project" value="UniProtKB-KW"/>
</dbReference>
<evidence type="ECO:0000256" key="3">
    <source>
        <dbReference type="PROSITE-ProRule" id="PRU00236"/>
    </source>
</evidence>
<keyword evidence="3" id="KW-0479">Metal-binding</keyword>
<sequence length="741" mass="77986">MTNTGWKYAVWAVLAATIAALVLQARGEPEWAESGAVDGPTALGSMDVVFVIDTTGSMADEIAEVKNSVLRIAAQLEAEMAELEAAAAKSTATVPPTLRMGAVFYRDVGDGQDMIEAFPLTTNVPQIKAALGSARARGGGDYPEHVGAGLHVGLDMAWRVSPDVLKIMYLIGDAPSQTSYTDGLDVASAIARAQNAGIVVNAIGCSGLNAAGEAEFRGASDATNGVFDHLVYSRRIQTPDGQYQTIFQVGGKFYEAAPGHELDDSELERGIAALVDDEVVVLSAAAAEKYYGGASGGRAGMARRYPAGGAAPEAMYGTTAHVYADDAADTSYATPEPERNHIGTQVASLAKQMLAKFLACVSLATYLVVVARDDEPKPRRVSIADIVASFIATDNSKLSTKLPEAASGGRRMTTGTGRLRSVAPGEEHAVIRGNVAVAAAAEEVQEKVLAAGRGGGRLLVITGAGCSTDSGVPDYRSPHRSGEYNPIQYKEFLEEPATRVRYWARSFMGYAAFQAAEPNAIHAALAAWQQNKVGANVQIVTQNVDSLHLQAGSPPEALLELHGHLREVECLGCGAREPREAFQDAVRAANPAWAALEADQAARSAPGDAEANRELKMLRKKEAAEREQRPDGDTELAAGDLGYDSFAVPPCPSCGASNEAAARKPSVPVAERSIELAESADALLVVGSTLSTFSALRLARRVAQRRRPIGLVNIGPTRADTLPGVLKYEALASALIPRLQL</sequence>
<evidence type="ECO:0000256" key="2">
    <source>
        <dbReference type="ARBA" id="ARBA00023027"/>
    </source>
</evidence>
<dbReference type="Pfam" id="PF02146">
    <property type="entry name" value="SIR2"/>
    <property type="match status" value="1"/>
</dbReference>
<dbReference type="PROSITE" id="PS50234">
    <property type="entry name" value="VWFA"/>
    <property type="match status" value="1"/>
</dbReference>
<reference evidence="8 9" key="1">
    <citation type="submission" date="2010-05" db="EMBL/GenBank/DDBJ databases">
        <title>The Genome Sequence of Thecamonas trahens ATCC 50062.</title>
        <authorList>
            <consortium name="The Broad Institute Genome Sequencing Platform"/>
            <person name="Russ C."/>
            <person name="Cuomo C."/>
            <person name="Shea T."/>
            <person name="Young S.K."/>
            <person name="Zeng Q."/>
            <person name="Koehrsen M."/>
            <person name="Haas B."/>
            <person name="Borodovsky M."/>
            <person name="Guigo R."/>
            <person name="Alvarado L."/>
            <person name="Berlin A."/>
            <person name="Bochicchio J."/>
            <person name="Borenstein D."/>
            <person name="Chapman S."/>
            <person name="Chen Z."/>
            <person name="Freedman E."/>
            <person name="Gellesch M."/>
            <person name="Goldberg J."/>
            <person name="Griggs A."/>
            <person name="Gujja S."/>
            <person name="Heilman E."/>
            <person name="Heiman D."/>
            <person name="Hepburn T."/>
            <person name="Howarth C."/>
            <person name="Jen D."/>
            <person name="Larson L."/>
            <person name="Mehta T."/>
            <person name="Park D."/>
            <person name="Pearson M."/>
            <person name="Roberts A."/>
            <person name="Saif S."/>
            <person name="Shenoy N."/>
            <person name="Sisk P."/>
            <person name="Stolte C."/>
            <person name="Sykes S."/>
            <person name="Thomson T."/>
            <person name="Walk T."/>
            <person name="White J."/>
            <person name="Yandava C."/>
            <person name="Burger G."/>
            <person name="Gray M.W."/>
            <person name="Holland P.W.H."/>
            <person name="King N."/>
            <person name="Lang F.B.F."/>
            <person name="Roger A.J."/>
            <person name="Ruiz-Trillo I."/>
            <person name="Lander E."/>
            <person name="Nusbaum C."/>
        </authorList>
    </citation>
    <scope>NUCLEOTIDE SEQUENCE [LARGE SCALE GENOMIC DNA]</scope>
    <source>
        <strain evidence="8 9">ATCC 50062</strain>
    </source>
</reference>